<protein>
    <submittedName>
        <fullName evidence="1">Uncharacterized protein</fullName>
    </submittedName>
</protein>
<gene>
    <name evidence="1" type="ORF">K435DRAFT_836663</name>
</gene>
<evidence type="ECO:0000313" key="2">
    <source>
        <dbReference type="Proteomes" id="UP000297245"/>
    </source>
</evidence>
<dbReference type="Proteomes" id="UP000297245">
    <property type="component" value="Unassembled WGS sequence"/>
</dbReference>
<dbReference type="EMBL" id="ML179082">
    <property type="protein sequence ID" value="THV01973.1"/>
    <property type="molecule type" value="Genomic_DNA"/>
</dbReference>
<sequence length="143" mass="14626">MAYYPGAPMSTAPVRPVIPQMPGVPISQGSSVIEGPMMHGTSYPTNNLGVGQFAGGVAPGYGGGYGSYPQGYMNNSGYLTTANYPGAVYGYGTTTGYGGAYGAGYPATHWYSDPIAVVTTTITIGVIHLFLSLPARTGKEADG</sequence>
<organism evidence="1 2">
    <name type="scientific">Dendrothele bispora (strain CBS 962.96)</name>
    <dbReference type="NCBI Taxonomy" id="1314807"/>
    <lineage>
        <taxon>Eukaryota</taxon>
        <taxon>Fungi</taxon>
        <taxon>Dikarya</taxon>
        <taxon>Basidiomycota</taxon>
        <taxon>Agaricomycotina</taxon>
        <taxon>Agaricomycetes</taxon>
        <taxon>Agaricomycetidae</taxon>
        <taxon>Agaricales</taxon>
        <taxon>Agaricales incertae sedis</taxon>
        <taxon>Dendrothele</taxon>
    </lineage>
</organism>
<proteinExistence type="predicted"/>
<reference evidence="1 2" key="1">
    <citation type="journal article" date="2019" name="Nat. Ecol. Evol.">
        <title>Megaphylogeny resolves global patterns of mushroom evolution.</title>
        <authorList>
            <person name="Varga T."/>
            <person name="Krizsan K."/>
            <person name="Foldi C."/>
            <person name="Dima B."/>
            <person name="Sanchez-Garcia M."/>
            <person name="Sanchez-Ramirez S."/>
            <person name="Szollosi G.J."/>
            <person name="Szarkandi J.G."/>
            <person name="Papp V."/>
            <person name="Albert L."/>
            <person name="Andreopoulos W."/>
            <person name="Angelini C."/>
            <person name="Antonin V."/>
            <person name="Barry K.W."/>
            <person name="Bougher N.L."/>
            <person name="Buchanan P."/>
            <person name="Buyck B."/>
            <person name="Bense V."/>
            <person name="Catcheside P."/>
            <person name="Chovatia M."/>
            <person name="Cooper J."/>
            <person name="Damon W."/>
            <person name="Desjardin D."/>
            <person name="Finy P."/>
            <person name="Geml J."/>
            <person name="Haridas S."/>
            <person name="Hughes K."/>
            <person name="Justo A."/>
            <person name="Karasinski D."/>
            <person name="Kautmanova I."/>
            <person name="Kiss B."/>
            <person name="Kocsube S."/>
            <person name="Kotiranta H."/>
            <person name="LaButti K.M."/>
            <person name="Lechner B.E."/>
            <person name="Liimatainen K."/>
            <person name="Lipzen A."/>
            <person name="Lukacs Z."/>
            <person name="Mihaltcheva S."/>
            <person name="Morgado L.N."/>
            <person name="Niskanen T."/>
            <person name="Noordeloos M.E."/>
            <person name="Ohm R.A."/>
            <person name="Ortiz-Santana B."/>
            <person name="Ovrebo C."/>
            <person name="Racz N."/>
            <person name="Riley R."/>
            <person name="Savchenko A."/>
            <person name="Shiryaev A."/>
            <person name="Soop K."/>
            <person name="Spirin V."/>
            <person name="Szebenyi C."/>
            <person name="Tomsovsky M."/>
            <person name="Tulloss R.E."/>
            <person name="Uehling J."/>
            <person name="Grigoriev I.V."/>
            <person name="Vagvolgyi C."/>
            <person name="Papp T."/>
            <person name="Martin F.M."/>
            <person name="Miettinen O."/>
            <person name="Hibbett D.S."/>
            <person name="Nagy L.G."/>
        </authorList>
    </citation>
    <scope>NUCLEOTIDE SEQUENCE [LARGE SCALE GENOMIC DNA]</scope>
    <source>
        <strain evidence="1 2">CBS 962.96</strain>
    </source>
</reference>
<name>A0A4S8MH14_DENBC</name>
<evidence type="ECO:0000313" key="1">
    <source>
        <dbReference type="EMBL" id="THV01973.1"/>
    </source>
</evidence>
<dbReference type="AlphaFoldDB" id="A0A4S8MH14"/>
<accession>A0A4S8MH14</accession>
<keyword evidence="2" id="KW-1185">Reference proteome</keyword>